<reference evidence="1" key="1">
    <citation type="journal article" date="2022" name="bioRxiv">
        <title>Sequencing and chromosome-scale assembly of the giantPleurodeles waltlgenome.</title>
        <authorList>
            <person name="Brown T."/>
            <person name="Elewa A."/>
            <person name="Iarovenko S."/>
            <person name="Subramanian E."/>
            <person name="Araus A.J."/>
            <person name="Petzold A."/>
            <person name="Susuki M."/>
            <person name="Suzuki K.-i.T."/>
            <person name="Hayashi T."/>
            <person name="Toyoda A."/>
            <person name="Oliveira C."/>
            <person name="Osipova E."/>
            <person name="Leigh N.D."/>
            <person name="Simon A."/>
            <person name="Yun M.H."/>
        </authorList>
    </citation>
    <scope>NUCLEOTIDE SEQUENCE</scope>
    <source>
        <strain evidence="1">20211129_DDA</strain>
        <tissue evidence="1">Liver</tissue>
    </source>
</reference>
<dbReference type="EMBL" id="JANPWB010000013">
    <property type="protein sequence ID" value="KAJ1106309.1"/>
    <property type="molecule type" value="Genomic_DNA"/>
</dbReference>
<protein>
    <submittedName>
        <fullName evidence="1">Uncharacterized protein</fullName>
    </submittedName>
</protein>
<keyword evidence="2" id="KW-1185">Reference proteome</keyword>
<evidence type="ECO:0000313" key="2">
    <source>
        <dbReference type="Proteomes" id="UP001066276"/>
    </source>
</evidence>
<evidence type="ECO:0000313" key="1">
    <source>
        <dbReference type="EMBL" id="KAJ1106309.1"/>
    </source>
</evidence>
<comment type="caution">
    <text evidence="1">The sequence shown here is derived from an EMBL/GenBank/DDBJ whole genome shotgun (WGS) entry which is preliminary data.</text>
</comment>
<accession>A0AAV7MV31</accession>
<gene>
    <name evidence="1" type="ORF">NDU88_003710</name>
</gene>
<proteinExistence type="predicted"/>
<dbReference type="AlphaFoldDB" id="A0AAV7MV31"/>
<name>A0AAV7MV31_PLEWA</name>
<dbReference type="Proteomes" id="UP001066276">
    <property type="component" value="Chromosome 9"/>
</dbReference>
<organism evidence="1 2">
    <name type="scientific">Pleurodeles waltl</name>
    <name type="common">Iberian ribbed newt</name>
    <dbReference type="NCBI Taxonomy" id="8319"/>
    <lineage>
        <taxon>Eukaryota</taxon>
        <taxon>Metazoa</taxon>
        <taxon>Chordata</taxon>
        <taxon>Craniata</taxon>
        <taxon>Vertebrata</taxon>
        <taxon>Euteleostomi</taxon>
        <taxon>Amphibia</taxon>
        <taxon>Batrachia</taxon>
        <taxon>Caudata</taxon>
        <taxon>Salamandroidea</taxon>
        <taxon>Salamandridae</taxon>
        <taxon>Pleurodelinae</taxon>
        <taxon>Pleurodeles</taxon>
    </lineage>
</organism>
<sequence>MKEGGTPQQQNCELALGVAWEEEEAGHAADCLEASPVAPVVQSSPSGETLGWRLPQESGLDCAENSVTTPREWCAEAPATAVRTMLGAARPPGLQFILNLLATGGTQGGIPAGPLEVEYDWRTRQSGVEGQ</sequence>